<feature type="compositionally biased region" description="Basic and acidic residues" evidence="1">
    <location>
        <begin position="52"/>
        <end position="64"/>
    </location>
</feature>
<dbReference type="OrthoDB" id="3535998at2759"/>
<reference evidence="2" key="1">
    <citation type="journal article" date="2020" name="Stud. Mycol.">
        <title>101 Dothideomycetes genomes: a test case for predicting lifestyles and emergence of pathogens.</title>
        <authorList>
            <person name="Haridas S."/>
            <person name="Albert R."/>
            <person name="Binder M."/>
            <person name="Bloem J."/>
            <person name="Labutti K."/>
            <person name="Salamov A."/>
            <person name="Andreopoulos B."/>
            <person name="Baker S."/>
            <person name="Barry K."/>
            <person name="Bills G."/>
            <person name="Bluhm B."/>
            <person name="Cannon C."/>
            <person name="Castanera R."/>
            <person name="Culley D."/>
            <person name="Daum C."/>
            <person name="Ezra D."/>
            <person name="Gonzalez J."/>
            <person name="Henrissat B."/>
            <person name="Kuo A."/>
            <person name="Liang C."/>
            <person name="Lipzen A."/>
            <person name="Lutzoni F."/>
            <person name="Magnuson J."/>
            <person name="Mondo S."/>
            <person name="Nolan M."/>
            <person name="Ohm R."/>
            <person name="Pangilinan J."/>
            <person name="Park H.-J."/>
            <person name="Ramirez L."/>
            <person name="Alfaro M."/>
            <person name="Sun H."/>
            <person name="Tritt A."/>
            <person name="Yoshinaga Y."/>
            <person name="Zwiers L.-H."/>
            <person name="Turgeon B."/>
            <person name="Goodwin S."/>
            <person name="Spatafora J."/>
            <person name="Crous P."/>
            <person name="Grigoriev I."/>
        </authorList>
    </citation>
    <scope>NUCLEOTIDE SEQUENCE</scope>
    <source>
        <strain evidence="2">CBS 121739</strain>
    </source>
</reference>
<feature type="region of interest" description="Disordered" evidence="1">
    <location>
        <begin position="232"/>
        <end position="309"/>
    </location>
</feature>
<feature type="compositionally biased region" description="Polar residues" evidence="1">
    <location>
        <begin position="129"/>
        <end position="138"/>
    </location>
</feature>
<dbReference type="PANTHER" id="PTHR37012">
    <property type="entry name" value="B-ZIP TRANSCRIPTION FACTOR (EUROFUNG)-RELATED"/>
    <property type="match status" value="1"/>
</dbReference>
<gene>
    <name evidence="2" type="ORF">EJ05DRAFT_500081</name>
</gene>
<feature type="compositionally biased region" description="Polar residues" evidence="1">
    <location>
        <begin position="236"/>
        <end position="247"/>
    </location>
</feature>
<proteinExistence type="predicted"/>
<accession>A0A6A6W7F6</accession>
<sequence length="355" mass="38341">MSSINKTPSHEGYSSADSESKKQAGLQTPQGRKRRPSRAGTRSVTTLTAAQLERKRANDREAQRAIRQRTKDHIESLERRISELTSTDVNARLMSTLERNTALESENEQLRSRLHQALNSLHSMEGSDTPGSSLSTSDRLGLMQAPRPSSTPTARSLPSLPVSQGEWSQHSSYTSAPTSSPMESGPPTGHHGQAGGGHWSPHSSTSVTQSLPSVPEAAYPQPQIGYYEPEHAARSVSYSSEGTQGQHSLPYGNGPPQQQSHTTAQGPASQPTYGYTSHPHGGQQSVPEYSQQRALSSQAPSYPHYGHQQTYMGQTAPHAAPGAVQHGGEGLQMMHQQAAAQPQGGHMMYNMKVEQ</sequence>
<dbReference type="AlphaFoldDB" id="A0A6A6W7F6"/>
<dbReference type="SUPFAM" id="SSF57959">
    <property type="entry name" value="Leucine zipper domain"/>
    <property type="match status" value="1"/>
</dbReference>
<dbReference type="Gene3D" id="1.20.5.170">
    <property type="match status" value="1"/>
</dbReference>
<dbReference type="EMBL" id="ML996571">
    <property type="protein sequence ID" value="KAF2758563.1"/>
    <property type="molecule type" value="Genomic_DNA"/>
</dbReference>
<evidence type="ECO:0000256" key="1">
    <source>
        <dbReference type="SAM" id="MobiDB-lite"/>
    </source>
</evidence>
<keyword evidence="3" id="KW-1185">Reference proteome</keyword>
<feature type="region of interest" description="Disordered" evidence="1">
    <location>
        <begin position="1"/>
        <end position="64"/>
    </location>
</feature>
<dbReference type="Proteomes" id="UP000799437">
    <property type="component" value="Unassembled WGS sequence"/>
</dbReference>
<organism evidence="2 3">
    <name type="scientific">Pseudovirgaria hyperparasitica</name>
    <dbReference type="NCBI Taxonomy" id="470096"/>
    <lineage>
        <taxon>Eukaryota</taxon>
        <taxon>Fungi</taxon>
        <taxon>Dikarya</taxon>
        <taxon>Ascomycota</taxon>
        <taxon>Pezizomycotina</taxon>
        <taxon>Dothideomycetes</taxon>
        <taxon>Dothideomycetes incertae sedis</taxon>
        <taxon>Acrospermales</taxon>
        <taxon>Acrospermaceae</taxon>
        <taxon>Pseudovirgaria</taxon>
    </lineage>
</organism>
<evidence type="ECO:0000313" key="3">
    <source>
        <dbReference type="Proteomes" id="UP000799437"/>
    </source>
</evidence>
<feature type="compositionally biased region" description="Polar residues" evidence="1">
    <location>
        <begin position="147"/>
        <end position="182"/>
    </location>
</feature>
<name>A0A6A6W7F6_9PEZI</name>
<dbReference type="InterPro" id="IPR046347">
    <property type="entry name" value="bZIP_sf"/>
</dbReference>
<feature type="region of interest" description="Disordered" evidence="1">
    <location>
        <begin position="122"/>
        <end position="219"/>
    </location>
</feature>
<evidence type="ECO:0008006" key="4">
    <source>
        <dbReference type="Google" id="ProtNLM"/>
    </source>
</evidence>
<dbReference type="RefSeq" id="XP_033601014.1">
    <property type="nucleotide sequence ID" value="XM_033746940.1"/>
</dbReference>
<dbReference type="GO" id="GO:0003700">
    <property type="term" value="F:DNA-binding transcription factor activity"/>
    <property type="evidence" value="ECO:0007669"/>
    <property type="project" value="InterPro"/>
</dbReference>
<dbReference type="GeneID" id="54487994"/>
<protein>
    <recommendedName>
        <fullName evidence="4">BZIP domain-containing protein</fullName>
    </recommendedName>
</protein>
<feature type="compositionally biased region" description="Polar residues" evidence="1">
    <location>
        <begin position="255"/>
        <end position="275"/>
    </location>
</feature>
<feature type="compositionally biased region" description="Polar residues" evidence="1">
    <location>
        <begin position="40"/>
        <end position="49"/>
    </location>
</feature>
<dbReference type="CDD" id="cd14688">
    <property type="entry name" value="bZIP_YAP"/>
    <property type="match status" value="1"/>
</dbReference>
<evidence type="ECO:0000313" key="2">
    <source>
        <dbReference type="EMBL" id="KAF2758563.1"/>
    </source>
</evidence>
<feature type="compositionally biased region" description="Polar residues" evidence="1">
    <location>
        <begin position="201"/>
        <end position="212"/>
    </location>
</feature>
<feature type="compositionally biased region" description="Polar residues" evidence="1">
    <location>
        <begin position="282"/>
        <end position="300"/>
    </location>
</feature>